<comment type="subcellular location">
    <subcellularLocation>
        <location evidence="1">Membrane</location>
        <topology evidence="1">Single-pass membrane protein</topology>
    </subcellularLocation>
</comment>
<dbReference type="InterPro" id="IPR040359">
    <property type="entry name" value="GDU"/>
</dbReference>
<sequence>MRAGGTFGTTAAEAAAPSLPQPQTQHPVRHSPVPYLFGGLAAMLGLIAFALLILACSYWKLSGYGDNIDGDRDAEIAAAVAPKAQDGLKPPLAPFERNILVIMAGEEKPTFLAIPASSCRASSFGESSSNSSFNDQKRERAVELSEKSRREDGGSSDDQVENRHWESDEPSDHSL</sequence>
<name>A0AAD3SW94_NEPGR</name>
<comment type="similarity">
    <text evidence="2">Belongs to the GLUTAMINE DUMPER 1 (TC 9.B.60) family.</text>
</comment>
<keyword evidence="11" id="KW-1185">Reference proteome</keyword>
<keyword evidence="4 9" id="KW-0812">Transmembrane</keyword>
<dbReference type="GO" id="GO:0006865">
    <property type="term" value="P:amino acid transport"/>
    <property type="evidence" value="ECO:0007669"/>
    <property type="project" value="UniProtKB-KW"/>
</dbReference>
<evidence type="ECO:0000256" key="2">
    <source>
        <dbReference type="ARBA" id="ARBA00009977"/>
    </source>
</evidence>
<evidence type="ECO:0000313" key="11">
    <source>
        <dbReference type="Proteomes" id="UP001279734"/>
    </source>
</evidence>
<evidence type="ECO:0000256" key="4">
    <source>
        <dbReference type="ARBA" id="ARBA00022692"/>
    </source>
</evidence>
<evidence type="ECO:0000256" key="9">
    <source>
        <dbReference type="SAM" id="Phobius"/>
    </source>
</evidence>
<dbReference type="GO" id="GO:0080143">
    <property type="term" value="P:regulation of amino acid export"/>
    <property type="evidence" value="ECO:0007669"/>
    <property type="project" value="InterPro"/>
</dbReference>
<feature type="compositionally biased region" description="Low complexity" evidence="8">
    <location>
        <begin position="123"/>
        <end position="134"/>
    </location>
</feature>
<evidence type="ECO:0000256" key="8">
    <source>
        <dbReference type="SAM" id="MobiDB-lite"/>
    </source>
</evidence>
<feature type="compositionally biased region" description="Basic and acidic residues" evidence="8">
    <location>
        <begin position="135"/>
        <end position="153"/>
    </location>
</feature>
<feature type="compositionally biased region" description="Low complexity" evidence="8">
    <location>
        <begin position="1"/>
        <end position="16"/>
    </location>
</feature>
<protein>
    <submittedName>
        <fullName evidence="10">Uncharacterized protein</fullName>
    </submittedName>
</protein>
<dbReference type="PANTHER" id="PTHR33228">
    <property type="entry name" value="PROTEIN GLUTAMINE DUMPER 4-RELATED"/>
    <property type="match status" value="1"/>
</dbReference>
<gene>
    <name evidence="10" type="ORF">Nepgr_019665</name>
</gene>
<keyword evidence="3" id="KW-0813">Transport</keyword>
<feature type="region of interest" description="Disordered" evidence="8">
    <location>
        <begin position="123"/>
        <end position="175"/>
    </location>
</feature>
<reference evidence="10" key="1">
    <citation type="submission" date="2023-05" db="EMBL/GenBank/DDBJ databases">
        <title>Nepenthes gracilis genome sequencing.</title>
        <authorList>
            <person name="Fukushima K."/>
        </authorList>
    </citation>
    <scope>NUCLEOTIDE SEQUENCE</scope>
    <source>
        <strain evidence="10">SING2019-196</strain>
    </source>
</reference>
<feature type="region of interest" description="Disordered" evidence="8">
    <location>
        <begin position="1"/>
        <end position="27"/>
    </location>
</feature>
<comment type="caution">
    <text evidence="10">The sequence shown here is derived from an EMBL/GenBank/DDBJ whole genome shotgun (WGS) entry which is preliminary data.</text>
</comment>
<keyword evidence="5" id="KW-0029">Amino-acid transport</keyword>
<organism evidence="10 11">
    <name type="scientific">Nepenthes gracilis</name>
    <name type="common">Slender pitcher plant</name>
    <dbReference type="NCBI Taxonomy" id="150966"/>
    <lineage>
        <taxon>Eukaryota</taxon>
        <taxon>Viridiplantae</taxon>
        <taxon>Streptophyta</taxon>
        <taxon>Embryophyta</taxon>
        <taxon>Tracheophyta</taxon>
        <taxon>Spermatophyta</taxon>
        <taxon>Magnoliopsida</taxon>
        <taxon>eudicotyledons</taxon>
        <taxon>Gunneridae</taxon>
        <taxon>Pentapetalae</taxon>
        <taxon>Caryophyllales</taxon>
        <taxon>Nepenthaceae</taxon>
        <taxon>Nepenthes</taxon>
    </lineage>
</organism>
<evidence type="ECO:0000256" key="5">
    <source>
        <dbReference type="ARBA" id="ARBA00022970"/>
    </source>
</evidence>
<evidence type="ECO:0000313" key="10">
    <source>
        <dbReference type="EMBL" id="GMH17824.1"/>
    </source>
</evidence>
<proteinExistence type="inferred from homology"/>
<feature type="transmembrane region" description="Helical" evidence="9">
    <location>
        <begin position="36"/>
        <end position="59"/>
    </location>
</feature>
<dbReference type="Proteomes" id="UP001279734">
    <property type="component" value="Unassembled WGS sequence"/>
</dbReference>
<dbReference type="GO" id="GO:0016020">
    <property type="term" value="C:membrane"/>
    <property type="evidence" value="ECO:0007669"/>
    <property type="project" value="UniProtKB-SubCell"/>
</dbReference>
<evidence type="ECO:0000256" key="3">
    <source>
        <dbReference type="ARBA" id="ARBA00022448"/>
    </source>
</evidence>
<evidence type="ECO:0000256" key="6">
    <source>
        <dbReference type="ARBA" id="ARBA00022989"/>
    </source>
</evidence>
<dbReference type="PANTHER" id="PTHR33228:SF77">
    <property type="entry name" value="PROTEIN GLUTAMINE DUMPER 2"/>
    <property type="match status" value="1"/>
</dbReference>
<dbReference type="AlphaFoldDB" id="A0AAD3SW94"/>
<feature type="compositionally biased region" description="Basic and acidic residues" evidence="8">
    <location>
        <begin position="160"/>
        <end position="175"/>
    </location>
</feature>
<keyword evidence="7 9" id="KW-0472">Membrane</keyword>
<keyword evidence="6 9" id="KW-1133">Transmembrane helix</keyword>
<dbReference type="EMBL" id="BSYO01000018">
    <property type="protein sequence ID" value="GMH17824.1"/>
    <property type="molecule type" value="Genomic_DNA"/>
</dbReference>
<evidence type="ECO:0000256" key="7">
    <source>
        <dbReference type="ARBA" id="ARBA00023136"/>
    </source>
</evidence>
<accession>A0AAD3SW94</accession>
<evidence type="ECO:0000256" key="1">
    <source>
        <dbReference type="ARBA" id="ARBA00004167"/>
    </source>
</evidence>